<dbReference type="InParanoid" id="G2XNJ6"/>
<dbReference type="AlphaFoldDB" id="G2XNJ6"/>
<gene>
    <name evidence="1" type="ORF">BofuT4_uP075350.1</name>
</gene>
<protein>
    <submittedName>
        <fullName evidence="1">Uncharacterized protein</fullName>
    </submittedName>
</protein>
<proteinExistence type="predicted"/>
<dbReference type="EMBL" id="FQ790246">
    <property type="protein sequence ID" value="CCD42452.1"/>
    <property type="molecule type" value="Genomic_DNA"/>
</dbReference>
<organism evidence="1 2">
    <name type="scientific">Botryotinia fuckeliana (strain T4)</name>
    <name type="common">Noble rot fungus</name>
    <name type="synonym">Botrytis cinerea</name>
    <dbReference type="NCBI Taxonomy" id="999810"/>
    <lineage>
        <taxon>Eukaryota</taxon>
        <taxon>Fungi</taxon>
        <taxon>Dikarya</taxon>
        <taxon>Ascomycota</taxon>
        <taxon>Pezizomycotina</taxon>
        <taxon>Leotiomycetes</taxon>
        <taxon>Helotiales</taxon>
        <taxon>Sclerotiniaceae</taxon>
        <taxon>Botrytis</taxon>
    </lineage>
</organism>
<sequence>MRRNSMTFLEHYCQQSGTGSWWSLHDVWMDDMHIDRNYPSQCIRRVLRVPASMIKRFLSKVTLSL</sequence>
<dbReference type="Proteomes" id="UP000008177">
    <property type="component" value="Unplaced contigs"/>
</dbReference>
<evidence type="ECO:0000313" key="2">
    <source>
        <dbReference type="Proteomes" id="UP000008177"/>
    </source>
</evidence>
<reference evidence="2" key="1">
    <citation type="journal article" date="2011" name="PLoS Genet.">
        <title>Genomic analysis of the necrotrophic fungal pathogens Sclerotinia sclerotiorum and Botrytis cinerea.</title>
        <authorList>
            <person name="Amselem J."/>
            <person name="Cuomo C.A."/>
            <person name="van Kan J.A."/>
            <person name="Viaud M."/>
            <person name="Benito E.P."/>
            <person name="Couloux A."/>
            <person name="Coutinho P.M."/>
            <person name="de Vries R.P."/>
            <person name="Dyer P.S."/>
            <person name="Fillinger S."/>
            <person name="Fournier E."/>
            <person name="Gout L."/>
            <person name="Hahn M."/>
            <person name="Kohn L."/>
            <person name="Lapalu N."/>
            <person name="Plummer K.M."/>
            <person name="Pradier J.M."/>
            <person name="Quevillon E."/>
            <person name="Sharon A."/>
            <person name="Simon A."/>
            <person name="ten Have A."/>
            <person name="Tudzynski B."/>
            <person name="Tudzynski P."/>
            <person name="Wincker P."/>
            <person name="Andrew M."/>
            <person name="Anthouard V."/>
            <person name="Beever R.E."/>
            <person name="Beffa R."/>
            <person name="Benoit I."/>
            <person name="Bouzid O."/>
            <person name="Brault B."/>
            <person name="Chen Z."/>
            <person name="Choquer M."/>
            <person name="Collemare J."/>
            <person name="Cotton P."/>
            <person name="Danchin E.G."/>
            <person name="Da Silva C."/>
            <person name="Gautier A."/>
            <person name="Giraud C."/>
            <person name="Giraud T."/>
            <person name="Gonzalez C."/>
            <person name="Grossetete S."/>
            <person name="Guldener U."/>
            <person name="Henrissat B."/>
            <person name="Howlett B.J."/>
            <person name="Kodira C."/>
            <person name="Kretschmer M."/>
            <person name="Lappartient A."/>
            <person name="Leroch M."/>
            <person name="Levis C."/>
            <person name="Mauceli E."/>
            <person name="Neuveglise C."/>
            <person name="Oeser B."/>
            <person name="Pearson M."/>
            <person name="Poulain J."/>
            <person name="Poussereau N."/>
            <person name="Quesneville H."/>
            <person name="Rascle C."/>
            <person name="Schumacher J."/>
            <person name="Segurens B."/>
            <person name="Sexton A."/>
            <person name="Silva E."/>
            <person name="Sirven C."/>
            <person name="Soanes D.M."/>
            <person name="Talbot N.J."/>
            <person name="Templeton M."/>
            <person name="Yandava C."/>
            <person name="Yarden O."/>
            <person name="Zeng Q."/>
            <person name="Rollins J.A."/>
            <person name="Lebrun M.H."/>
            <person name="Dickman M."/>
        </authorList>
    </citation>
    <scope>NUCLEOTIDE SEQUENCE [LARGE SCALE GENOMIC DNA]</scope>
    <source>
        <strain evidence="2">T4</strain>
    </source>
</reference>
<accession>G2XNJ6</accession>
<dbReference type="HOGENOM" id="CLU_2849396_0_0_1"/>
<evidence type="ECO:0000313" key="1">
    <source>
        <dbReference type="EMBL" id="CCD42452.1"/>
    </source>
</evidence>
<name>G2XNJ6_BOTF4</name>